<comment type="function">
    <text evidence="5">Catalyzes the phosphorylation of the 3'-hydroxyl group of dephosphocoenzyme A to form coenzyme A.</text>
</comment>
<evidence type="ECO:0000256" key="5">
    <source>
        <dbReference type="HAMAP-Rule" id="MF_00376"/>
    </source>
</evidence>
<dbReference type="RefSeq" id="WP_416204835.1">
    <property type="nucleotide sequence ID" value="NZ_JBBKTX010000003.1"/>
</dbReference>
<dbReference type="PROSITE" id="PS51219">
    <property type="entry name" value="DPCK"/>
    <property type="match status" value="1"/>
</dbReference>
<dbReference type="PANTHER" id="PTHR10695">
    <property type="entry name" value="DEPHOSPHO-COA KINASE-RELATED"/>
    <property type="match status" value="1"/>
</dbReference>
<dbReference type="Proteomes" id="UP001620597">
    <property type="component" value="Unassembled WGS sequence"/>
</dbReference>
<dbReference type="NCBIfam" id="TIGR00152">
    <property type="entry name" value="dephospho-CoA kinase"/>
    <property type="match status" value="1"/>
</dbReference>
<dbReference type="SUPFAM" id="SSF52540">
    <property type="entry name" value="P-loop containing nucleoside triphosphate hydrolases"/>
    <property type="match status" value="1"/>
</dbReference>
<dbReference type="PANTHER" id="PTHR10695:SF46">
    <property type="entry name" value="BIFUNCTIONAL COENZYME A SYNTHASE-RELATED"/>
    <property type="match status" value="1"/>
</dbReference>
<sequence>MTWVVGITGGIGCGKTAASDYLAAKGIIVVDSDQIARQVVEPGQPAWRAIVDHFGAHQVLLPNQQLNRSWLRTRVFEQPEERLWLEQQTHPAIRQQTQQQLAQASSPYAILASPLLFESGQQALVQRTLVIDLPESLQLQRASQRDGNSEAQIRRIMSAQISREERLQQADDVVNNAGSLANLQQQLDALHQQYLALAAQTSPSPSPK</sequence>
<dbReference type="InterPro" id="IPR001977">
    <property type="entry name" value="Depp_CoAkinase"/>
</dbReference>
<evidence type="ECO:0000256" key="3">
    <source>
        <dbReference type="ARBA" id="ARBA00022840"/>
    </source>
</evidence>
<dbReference type="InterPro" id="IPR027417">
    <property type="entry name" value="P-loop_NTPase"/>
</dbReference>
<dbReference type="EMBL" id="JBBKTX010000003">
    <property type="protein sequence ID" value="MFK4751364.1"/>
    <property type="molecule type" value="Genomic_DNA"/>
</dbReference>
<comment type="caution">
    <text evidence="7">The sequence shown here is derived from an EMBL/GenBank/DDBJ whole genome shotgun (WGS) entry which is preliminary data.</text>
</comment>
<evidence type="ECO:0000256" key="2">
    <source>
        <dbReference type="ARBA" id="ARBA00022741"/>
    </source>
</evidence>
<comment type="subcellular location">
    <subcellularLocation>
        <location evidence="5">Cytoplasm</location>
    </subcellularLocation>
</comment>
<evidence type="ECO:0000313" key="8">
    <source>
        <dbReference type="Proteomes" id="UP001620597"/>
    </source>
</evidence>
<dbReference type="Pfam" id="PF01121">
    <property type="entry name" value="CoaE"/>
    <property type="match status" value="1"/>
</dbReference>
<keyword evidence="5" id="KW-0963">Cytoplasm</keyword>
<dbReference type="GO" id="GO:0004140">
    <property type="term" value="F:dephospho-CoA kinase activity"/>
    <property type="evidence" value="ECO:0007669"/>
    <property type="project" value="UniProtKB-EC"/>
</dbReference>
<keyword evidence="5 7" id="KW-0418">Kinase</keyword>
<gene>
    <name evidence="5 7" type="primary">coaE</name>
    <name evidence="7" type="ORF">WG929_02975</name>
</gene>
<protein>
    <recommendedName>
        <fullName evidence="5 6">Dephospho-CoA kinase</fullName>
        <ecNumber evidence="5 6">2.7.1.24</ecNumber>
    </recommendedName>
    <alternativeName>
        <fullName evidence="5">Dephosphocoenzyme A kinase</fullName>
    </alternativeName>
</protein>
<keyword evidence="8" id="KW-1185">Reference proteome</keyword>
<evidence type="ECO:0000256" key="1">
    <source>
        <dbReference type="ARBA" id="ARBA00009018"/>
    </source>
</evidence>
<keyword evidence="3 5" id="KW-0067">ATP-binding</keyword>
<keyword evidence="4 5" id="KW-0173">Coenzyme A biosynthesis</keyword>
<name>A0ABW8NEI9_9GAMM</name>
<comment type="pathway">
    <text evidence="5">Cofactor biosynthesis; coenzyme A biosynthesis; CoA from (R)-pantothenate: step 5/5.</text>
</comment>
<reference evidence="7 8" key="1">
    <citation type="submission" date="2024-03" db="EMBL/GenBank/DDBJ databases">
        <title>High-quality draft genome sequence of Oceanobacter sp. wDCs-4.</title>
        <authorList>
            <person name="Dong C."/>
        </authorList>
    </citation>
    <scope>NUCLEOTIDE SEQUENCE [LARGE SCALE GENOMIC DNA]</scope>
    <source>
        <strain evidence="8">wDCs-4</strain>
    </source>
</reference>
<proteinExistence type="inferred from homology"/>
<accession>A0ABW8NEI9</accession>
<organism evidence="7 8">
    <name type="scientific">Oceanobacter antarcticus</name>
    <dbReference type="NCBI Taxonomy" id="3133425"/>
    <lineage>
        <taxon>Bacteria</taxon>
        <taxon>Pseudomonadati</taxon>
        <taxon>Pseudomonadota</taxon>
        <taxon>Gammaproteobacteria</taxon>
        <taxon>Oceanospirillales</taxon>
        <taxon>Oceanospirillaceae</taxon>
        <taxon>Oceanobacter</taxon>
    </lineage>
</organism>
<evidence type="ECO:0000313" key="7">
    <source>
        <dbReference type="EMBL" id="MFK4751364.1"/>
    </source>
</evidence>
<dbReference type="HAMAP" id="MF_00376">
    <property type="entry name" value="Dephospho_CoA_kinase"/>
    <property type="match status" value="1"/>
</dbReference>
<keyword evidence="2 5" id="KW-0547">Nucleotide-binding</keyword>
<evidence type="ECO:0000256" key="4">
    <source>
        <dbReference type="ARBA" id="ARBA00022993"/>
    </source>
</evidence>
<evidence type="ECO:0000256" key="6">
    <source>
        <dbReference type="NCBIfam" id="TIGR00152"/>
    </source>
</evidence>
<feature type="binding site" evidence="5">
    <location>
        <begin position="12"/>
        <end position="17"/>
    </location>
    <ligand>
        <name>ATP</name>
        <dbReference type="ChEBI" id="CHEBI:30616"/>
    </ligand>
</feature>
<keyword evidence="5 7" id="KW-0808">Transferase</keyword>
<dbReference type="Gene3D" id="3.40.50.300">
    <property type="entry name" value="P-loop containing nucleotide triphosphate hydrolases"/>
    <property type="match status" value="1"/>
</dbReference>
<comment type="similarity">
    <text evidence="1 5">Belongs to the CoaE family.</text>
</comment>
<comment type="catalytic activity">
    <reaction evidence="5">
        <text>3'-dephospho-CoA + ATP = ADP + CoA + H(+)</text>
        <dbReference type="Rhea" id="RHEA:18245"/>
        <dbReference type="ChEBI" id="CHEBI:15378"/>
        <dbReference type="ChEBI" id="CHEBI:30616"/>
        <dbReference type="ChEBI" id="CHEBI:57287"/>
        <dbReference type="ChEBI" id="CHEBI:57328"/>
        <dbReference type="ChEBI" id="CHEBI:456216"/>
        <dbReference type="EC" id="2.7.1.24"/>
    </reaction>
</comment>
<dbReference type="EC" id="2.7.1.24" evidence="5 6"/>
<dbReference type="CDD" id="cd02022">
    <property type="entry name" value="DPCK"/>
    <property type="match status" value="1"/>
</dbReference>